<evidence type="ECO:0008006" key="3">
    <source>
        <dbReference type="Google" id="ProtNLM"/>
    </source>
</evidence>
<name>A0ABW5NR12_9FLAO</name>
<reference evidence="2" key="1">
    <citation type="journal article" date="2019" name="Int. J. Syst. Evol. Microbiol.">
        <title>The Global Catalogue of Microorganisms (GCM) 10K type strain sequencing project: providing services to taxonomists for standard genome sequencing and annotation.</title>
        <authorList>
            <consortium name="The Broad Institute Genomics Platform"/>
            <consortium name="The Broad Institute Genome Sequencing Center for Infectious Disease"/>
            <person name="Wu L."/>
            <person name="Ma J."/>
        </authorList>
    </citation>
    <scope>NUCLEOTIDE SEQUENCE [LARGE SCALE GENOMIC DNA]</scope>
    <source>
        <strain evidence="2">KCTC 42107</strain>
    </source>
</reference>
<sequence length="136" mass="15976">MTNRILLFFTLLIVATGCSTSKTVVGIYTSRGPSSMETLSLMYSKGYFEFLYDFDDYIKLKIDNDSTFVYSIKKKDYPGRWKVKGKTLILNYTDASREDLQLKIRNNKLYNITEETLCKSKQKMMRLMLLEKKEEQ</sequence>
<dbReference type="RefSeq" id="WP_379820081.1">
    <property type="nucleotide sequence ID" value="NZ_JBHUMD010000007.1"/>
</dbReference>
<proteinExistence type="predicted"/>
<protein>
    <recommendedName>
        <fullName evidence="3">Lipoprotein</fullName>
    </recommendedName>
</protein>
<dbReference type="Proteomes" id="UP001597480">
    <property type="component" value="Unassembled WGS sequence"/>
</dbReference>
<keyword evidence="2" id="KW-1185">Reference proteome</keyword>
<gene>
    <name evidence="1" type="ORF">ACFSR3_05545</name>
</gene>
<dbReference type="EMBL" id="JBHUMD010000007">
    <property type="protein sequence ID" value="MFD2601512.1"/>
    <property type="molecule type" value="Genomic_DNA"/>
</dbReference>
<evidence type="ECO:0000313" key="2">
    <source>
        <dbReference type="Proteomes" id="UP001597480"/>
    </source>
</evidence>
<accession>A0ABW5NR12</accession>
<comment type="caution">
    <text evidence="1">The sequence shown here is derived from an EMBL/GenBank/DDBJ whole genome shotgun (WGS) entry which is preliminary data.</text>
</comment>
<organism evidence="1 2">
    <name type="scientific">Flavobacterium suzhouense</name>
    <dbReference type="NCBI Taxonomy" id="1529638"/>
    <lineage>
        <taxon>Bacteria</taxon>
        <taxon>Pseudomonadati</taxon>
        <taxon>Bacteroidota</taxon>
        <taxon>Flavobacteriia</taxon>
        <taxon>Flavobacteriales</taxon>
        <taxon>Flavobacteriaceae</taxon>
        <taxon>Flavobacterium</taxon>
    </lineage>
</organism>
<dbReference type="PROSITE" id="PS51257">
    <property type="entry name" value="PROKAR_LIPOPROTEIN"/>
    <property type="match status" value="1"/>
</dbReference>
<evidence type="ECO:0000313" key="1">
    <source>
        <dbReference type="EMBL" id="MFD2601512.1"/>
    </source>
</evidence>